<dbReference type="Pfam" id="PF00106">
    <property type="entry name" value="adh_short"/>
    <property type="match status" value="1"/>
</dbReference>
<dbReference type="PANTHER" id="PTHR43669:SF3">
    <property type="entry name" value="ALCOHOL DEHYDROGENASE, PUTATIVE (AFU_ORTHOLOGUE AFUA_3G03445)-RELATED"/>
    <property type="match status" value="1"/>
</dbReference>
<evidence type="ECO:0000313" key="4">
    <source>
        <dbReference type="EMBL" id="KAF5360613.1"/>
    </source>
</evidence>
<dbReference type="InterPro" id="IPR002347">
    <property type="entry name" value="SDR_fam"/>
</dbReference>
<dbReference type="AlphaFoldDB" id="A0A8H5G955"/>
<keyword evidence="5" id="KW-1185">Reference proteome</keyword>
<comment type="similarity">
    <text evidence="1 3">Belongs to the short-chain dehydrogenases/reductases (SDR) family.</text>
</comment>
<dbReference type="Gene3D" id="3.40.50.720">
    <property type="entry name" value="NAD(P)-binding Rossmann-like Domain"/>
    <property type="match status" value="1"/>
</dbReference>
<comment type="caution">
    <text evidence="4">The sequence shown here is derived from an EMBL/GenBank/DDBJ whole genome shotgun (WGS) entry which is preliminary data.</text>
</comment>
<dbReference type="PRINTS" id="PR00080">
    <property type="entry name" value="SDRFAMILY"/>
</dbReference>
<organism evidence="4 5">
    <name type="scientific">Leucocoprinus leucothites</name>
    <dbReference type="NCBI Taxonomy" id="201217"/>
    <lineage>
        <taxon>Eukaryota</taxon>
        <taxon>Fungi</taxon>
        <taxon>Dikarya</taxon>
        <taxon>Basidiomycota</taxon>
        <taxon>Agaricomycotina</taxon>
        <taxon>Agaricomycetes</taxon>
        <taxon>Agaricomycetidae</taxon>
        <taxon>Agaricales</taxon>
        <taxon>Agaricineae</taxon>
        <taxon>Agaricaceae</taxon>
        <taxon>Leucocoprinus</taxon>
    </lineage>
</organism>
<evidence type="ECO:0000313" key="5">
    <source>
        <dbReference type="Proteomes" id="UP000559027"/>
    </source>
</evidence>
<dbReference type="InterPro" id="IPR036291">
    <property type="entry name" value="NAD(P)-bd_dom_sf"/>
</dbReference>
<evidence type="ECO:0000256" key="2">
    <source>
        <dbReference type="ARBA" id="ARBA00023002"/>
    </source>
</evidence>
<keyword evidence="2" id="KW-0560">Oxidoreductase</keyword>
<accession>A0A8H5G955</accession>
<name>A0A8H5G955_9AGAR</name>
<dbReference type="CDD" id="cd05233">
    <property type="entry name" value="SDR_c"/>
    <property type="match status" value="1"/>
</dbReference>
<evidence type="ECO:0000256" key="1">
    <source>
        <dbReference type="ARBA" id="ARBA00006484"/>
    </source>
</evidence>
<dbReference type="SUPFAM" id="SSF51735">
    <property type="entry name" value="NAD(P)-binding Rossmann-fold domains"/>
    <property type="match status" value="1"/>
</dbReference>
<gene>
    <name evidence="4" type="ORF">D9756_004820</name>
</gene>
<dbReference type="OrthoDB" id="1933717at2759"/>
<dbReference type="Proteomes" id="UP000559027">
    <property type="component" value="Unassembled WGS sequence"/>
</dbReference>
<sequence>MASAKKTAIITVCDNFFDKLKIGIGQASAIALSKAGWNVVLIARREDKLKETENQCPGEGKLVLPGDVTNEEFVQNSFQQAFSTFGRIDLVFNNAGTGPPPTPIEDMTLETFRQTLDVNVVGPFLCTREAVKIFKRQEPNGGRIINNGSISAHVPRPHMVAYATTKHATTGLTKCTVLDGRKYNVTATQLDVGNTSSVLTSTFSAGTLQADGRVMPEPVMDVEDVANTVVYIASLPNSTTMLEVTVLPTQMPFVGRG</sequence>
<dbReference type="PANTHER" id="PTHR43669">
    <property type="entry name" value="5-KETO-D-GLUCONATE 5-REDUCTASE"/>
    <property type="match status" value="1"/>
</dbReference>
<protein>
    <submittedName>
        <fullName evidence="4">Uncharacterized protein</fullName>
    </submittedName>
</protein>
<dbReference type="EMBL" id="JAACJO010000003">
    <property type="protein sequence ID" value="KAF5360613.1"/>
    <property type="molecule type" value="Genomic_DNA"/>
</dbReference>
<dbReference type="GO" id="GO:0016491">
    <property type="term" value="F:oxidoreductase activity"/>
    <property type="evidence" value="ECO:0007669"/>
    <property type="project" value="UniProtKB-KW"/>
</dbReference>
<reference evidence="4 5" key="1">
    <citation type="journal article" date="2020" name="ISME J.">
        <title>Uncovering the hidden diversity of litter-decomposition mechanisms in mushroom-forming fungi.</title>
        <authorList>
            <person name="Floudas D."/>
            <person name="Bentzer J."/>
            <person name="Ahren D."/>
            <person name="Johansson T."/>
            <person name="Persson P."/>
            <person name="Tunlid A."/>
        </authorList>
    </citation>
    <scope>NUCLEOTIDE SEQUENCE [LARGE SCALE GENOMIC DNA]</scope>
    <source>
        <strain evidence="4 5">CBS 146.42</strain>
    </source>
</reference>
<proteinExistence type="inferred from homology"/>
<evidence type="ECO:0000256" key="3">
    <source>
        <dbReference type="RuleBase" id="RU000363"/>
    </source>
</evidence>
<dbReference type="PRINTS" id="PR00081">
    <property type="entry name" value="GDHRDH"/>
</dbReference>